<dbReference type="Gene3D" id="3.40.50.2000">
    <property type="entry name" value="Glycogen Phosphorylase B"/>
    <property type="match status" value="1"/>
</dbReference>
<dbReference type="STRING" id="247279.NIES1031_21295"/>
<dbReference type="RefSeq" id="WP_073551452.1">
    <property type="nucleotide sequence ID" value="NZ_CAWMVK010000017.1"/>
</dbReference>
<protein>
    <submittedName>
        <fullName evidence="2">Glucosyl transferase</fullName>
    </submittedName>
</protein>
<accession>A0A1U7HDY3</accession>
<dbReference type="GO" id="GO:0016758">
    <property type="term" value="F:hexosyltransferase activity"/>
    <property type="evidence" value="ECO:0007669"/>
    <property type="project" value="InterPro"/>
</dbReference>
<sequence length="164" mass="18601">MIIFTLGTIFFPFDRAANWLQILLQEEIIIEPVLFQHGATSVTRLNHPLLTNVASLTTDEMHAAVKQASLVVSHAGQGSTRMLAGMGAGFVLIPRLKRYGEHVDDHQLLFARAVERFGVHYCTELEQLIQYIKQPPSPLRKKLFDAPLLAEHLMTRYRVLNLQK</sequence>
<organism evidence="2 3">
    <name type="scientific">Chroogloeocystis siderophila 5.2 s.c.1</name>
    <dbReference type="NCBI Taxonomy" id="247279"/>
    <lineage>
        <taxon>Bacteria</taxon>
        <taxon>Bacillati</taxon>
        <taxon>Cyanobacteriota</taxon>
        <taxon>Cyanophyceae</taxon>
        <taxon>Oscillatoriophycideae</taxon>
        <taxon>Chroococcales</taxon>
        <taxon>Chroococcaceae</taxon>
        <taxon>Chroogloeocystis</taxon>
    </lineage>
</organism>
<dbReference type="Pfam" id="PF04101">
    <property type="entry name" value="Glyco_tran_28_C"/>
    <property type="match status" value="1"/>
</dbReference>
<evidence type="ECO:0000313" key="2">
    <source>
        <dbReference type="EMBL" id="OKH21793.1"/>
    </source>
</evidence>
<dbReference type="Proteomes" id="UP000185984">
    <property type="component" value="Unassembled WGS sequence"/>
</dbReference>
<gene>
    <name evidence="2" type="ORF">NIES1031_21295</name>
</gene>
<evidence type="ECO:0000259" key="1">
    <source>
        <dbReference type="Pfam" id="PF04101"/>
    </source>
</evidence>
<reference evidence="2 3" key="1">
    <citation type="submission" date="2016-11" db="EMBL/GenBank/DDBJ databases">
        <title>Draft Genome Sequences of Nine Cyanobacterial Strains from Diverse Habitats.</title>
        <authorList>
            <person name="Zhu T."/>
            <person name="Hou S."/>
            <person name="Lu X."/>
            <person name="Hess W.R."/>
        </authorList>
    </citation>
    <scope>NUCLEOTIDE SEQUENCE [LARGE SCALE GENOMIC DNA]</scope>
    <source>
        <strain evidence="2 3">5.2 s.c.1</strain>
    </source>
</reference>
<keyword evidence="2" id="KW-0808">Transferase</keyword>
<comment type="caution">
    <text evidence="2">The sequence shown here is derived from an EMBL/GenBank/DDBJ whole genome shotgun (WGS) entry which is preliminary data.</text>
</comment>
<dbReference type="InterPro" id="IPR007235">
    <property type="entry name" value="Glyco_trans_28_C"/>
</dbReference>
<dbReference type="EMBL" id="MRCC01000024">
    <property type="protein sequence ID" value="OKH21793.1"/>
    <property type="molecule type" value="Genomic_DNA"/>
</dbReference>
<evidence type="ECO:0000313" key="3">
    <source>
        <dbReference type="Proteomes" id="UP000185984"/>
    </source>
</evidence>
<feature type="domain" description="Glycosyl transferase family 28 C-terminal" evidence="1">
    <location>
        <begin position="33"/>
        <end position="134"/>
    </location>
</feature>
<proteinExistence type="predicted"/>
<dbReference type="SUPFAM" id="SSF53756">
    <property type="entry name" value="UDP-Glycosyltransferase/glycogen phosphorylase"/>
    <property type="match status" value="1"/>
</dbReference>
<dbReference type="OrthoDB" id="9814973at2"/>
<dbReference type="AlphaFoldDB" id="A0A1U7HDY3"/>
<name>A0A1U7HDY3_9CHRO</name>
<keyword evidence="3" id="KW-1185">Reference proteome</keyword>